<keyword evidence="2" id="KW-0255">Endonuclease</keyword>
<dbReference type="PANTHER" id="PTHR14859">
    <property type="entry name" value="CALCOFLUOR WHITE HYPERSENSITIVE PROTEIN PRECURSOR"/>
    <property type="match status" value="1"/>
</dbReference>
<dbReference type="GO" id="GO:0004519">
    <property type="term" value="F:endonuclease activity"/>
    <property type="evidence" value="ECO:0007669"/>
    <property type="project" value="UniProtKB-KW"/>
</dbReference>
<dbReference type="EMBL" id="FVZE01000002">
    <property type="protein sequence ID" value="SLJ94213.1"/>
    <property type="molecule type" value="Genomic_DNA"/>
</dbReference>
<dbReference type="Pfam" id="PF03372">
    <property type="entry name" value="Exo_endo_phos"/>
    <property type="match status" value="1"/>
</dbReference>
<dbReference type="Gene3D" id="3.60.10.10">
    <property type="entry name" value="Endonuclease/exonuclease/phosphatase"/>
    <property type="match status" value="1"/>
</dbReference>
<dbReference type="Proteomes" id="UP000190989">
    <property type="component" value="Unassembled WGS sequence"/>
</dbReference>
<proteinExistence type="predicted"/>
<dbReference type="SUPFAM" id="SSF56219">
    <property type="entry name" value="DNase I-like"/>
    <property type="match status" value="1"/>
</dbReference>
<keyword evidence="2" id="KW-0540">Nuclease</keyword>
<sequence length="234" mass="26313">MKIRFASYNIHKAVGLDRRRDHERILRILREVDADIVALQEVDRRFGRRMAALPLDAIHDATDYHPVPMSMKPDSLGWHGNAILVRKGIDLVEAAPVPLPVLEPRGAVRADLMVEGQRFRVVGMHLDLSGLRRRHQVRSVLAHVADCDHDCPTVLMGDLNEWAVHGGCFREFDASWRVLAPGQSFPARRPIARLDRIIVSPQWEVLETKVHHSPLSAVGSDHLPVHASLGLPKK</sequence>
<keyword evidence="2" id="KW-0378">Hydrolase</keyword>
<evidence type="ECO:0000313" key="2">
    <source>
        <dbReference type="EMBL" id="SLJ94213.1"/>
    </source>
</evidence>
<feature type="domain" description="Endonuclease/exonuclease/phosphatase" evidence="1">
    <location>
        <begin position="6"/>
        <end position="222"/>
    </location>
</feature>
<gene>
    <name evidence="2" type="ORF">SAMN06295987_102255</name>
</gene>
<dbReference type="GO" id="GO:0004527">
    <property type="term" value="F:exonuclease activity"/>
    <property type="evidence" value="ECO:0007669"/>
    <property type="project" value="UniProtKB-KW"/>
</dbReference>
<keyword evidence="3" id="KW-1185">Reference proteome</keyword>
<accession>A0A1U6HEL7</accession>
<dbReference type="GO" id="GO:0016020">
    <property type="term" value="C:membrane"/>
    <property type="evidence" value="ECO:0007669"/>
    <property type="project" value="GOC"/>
</dbReference>
<name>A0A1U6HEL7_9SPHN</name>
<organism evidence="2 3">
    <name type="scientific">Novosphingobium mathurense</name>
    <dbReference type="NCBI Taxonomy" id="428990"/>
    <lineage>
        <taxon>Bacteria</taxon>
        <taxon>Pseudomonadati</taxon>
        <taxon>Pseudomonadota</taxon>
        <taxon>Alphaproteobacteria</taxon>
        <taxon>Sphingomonadales</taxon>
        <taxon>Sphingomonadaceae</taxon>
        <taxon>Novosphingobium</taxon>
    </lineage>
</organism>
<dbReference type="GO" id="GO:0006506">
    <property type="term" value="P:GPI anchor biosynthetic process"/>
    <property type="evidence" value="ECO:0007669"/>
    <property type="project" value="TreeGrafter"/>
</dbReference>
<evidence type="ECO:0000313" key="3">
    <source>
        <dbReference type="Proteomes" id="UP000190989"/>
    </source>
</evidence>
<reference evidence="3" key="1">
    <citation type="submission" date="2017-02" db="EMBL/GenBank/DDBJ databases">
        <authorList>
            <person name="Varghese N."/>
            <person name="Submissions S."/>
        </authorList>
    </citation>
    <scope>NUCLEOTIDE SEQUENCE [LARGE SCALE GENOMIC DNA]</scope>
    <source>
        <strain evidence="3">SM117</strain>
    </source>
</reference>
<dbReference type="PANTHER" id="PTHR14859:SF15">
    <property type="entry name" value="ENDONUCLEASE_EXONUCLEASE_PHOSPHATASE DOMAIN-CONTAINING PROTEIN"/>
    <property type="match status" value="1"/>
</dbReference>
<dbReference type="InterPro" id="IPR036691">
    <property type="entry name" value="Endo/exonu/phosph_ase_sf"/>
</dbReference>
<dbReference type="STRING" id="428990.SAMN06295987_102255"/>
<dbReference type="AlphaFoldDB" id="A0A1U6HEL7"/>
<keyword evidence="2" id="KW-0269">Exonuclease</keyword>
<dbReference type="RefSeq" id="WP_079730019.1">
    <property type="nucleotide sequence ID" value="NZ_FVZE01000002.1"/>
</dbReference>
<dbReference type="InterPro" id="IPR051916">
    <property type="entry name" value="GPI-anchor_lipid_remodeler"/>
</dbReference>
<dbReference type="InterPro" id="IPR005135">
    <property type="entry name" value="Endo/exonuclease/phosphatase"/>
</dbReference>
<protein>
    <submittedName>
        <fullName evidence="2">Metal-dependent hydrolase, endonuclease/exonuclease/phosphatase family</fullName>
    </submittedName>
</protein>
<evidence type="ECO:0000259" key="1">
    <source>
        <dbReference type="Pfam" id="PF03372"/>
    </source>
</evidence>